<accession>A0ABR8VRQ7</accession>
<evidence type="ECO:0000259" key="1">
    <source>
        <dbReference type="Pfam" id="PF03496"/>
    </source>
</evidence>
<protein>
    <recommendedName>
        <fullName evidence="1">ADP ribosyltransferase domain-containing protein</fullName>
    </recommendedName>
</protein>
<dbReference type="PROSITE" id="PS51996">
    <property type="entry name" value="TR_MART"/>
    <property type="match status" value="1"/>
</dbReference>
<comment type="caution">
    <text evidence="2">The sequence shown here is derived from an EMBL/GenBank/DDBJ whole genome shotgun (WGS) entry which is preliminary data.</text>
</comment>
<evidence type="ECO:0000313" key="3">
    <source>
        <dbReference type="Proteomes" id="UP000648182"/>
    </source>
</evidence>
<dbReference type="Proteomes" id="UP000648182">
    <property type="component" value="Unassembled WGS sequence"/>
</dbReference>
<dbReference type="Pfam" id="PF03496">
    <property type="entry name" value="ADPrib_exo_Tox"/>
    <property type="match status" value="1"/>
</dbReference>
<dbReference type="SUPFAM" id="SSF56399">
    <property type="entry name" value="ADP-ribosylation"/>
    <property type="match status" value="1"/>
</dbReference>
<proteinExistence type="predicted"/>
<organism evidence="2 3">
    <name type="scientific">Bacillus norwichensis</name>
    <dbReference type="NCBI Taxonomy" id="2762217"/>
    <lineage>
        <taxon>Bacteria</taxon>
        <taxon>Bacillati</taxon>
        <taxon>Bacillota</taxon>
        <taxon>Bacilli</taxon>
        <taxon>Bacillales</taxon>
        <taxon>Bacillaceae</taxon>
        <taxon>Bacillus</taxon>
    </lineage>
</organism>
<evidence type="ECO:0000313" key="2">
    <source>
        <dbReference type="EMBL" id="MBD8007454.1"/>
    </source>
</evidence>
<reference evidence="2 3" key="1">
    <citation type="submission" date="2020-08" db="EMBL/GenBank/DDBJ databases">
        <title>A Genomic Blueprint of the Chicken Gut Microbiome.</title>
        <authorList>
            <person name="Gilroy R."/>
            <person name="Ravi A."/>
            <person name="Getino M."/>
            <person name="Pursley I."/>
            <person name="Horton D.L."/>
            <person name="Alikhan N.-F."/>
            <person name="Baker D."/>
            <person name="Gharbi K."/>
            <person name="Hall N."/>
            <person name="Watson M."/>
            <person name="Adriaenssens E.M."/>
            <person name="Foster-Nyarko E."/>
            <person name="Jarju S."/>
            <person name="Secka A."/>
            <person name="Antonio M."/>
            <person name="Oren A."/>
            <person name="Chaudhuri R."/>
            <person name="La Ragione R.M."/>
            <person name="Hildebrand F."/>
            <person name="Pallen M.J."/>
        </authorList>
    </citation>
    <scope>NUCLEOTIDE SEQUENCE [LARGE SCALE GENOMIC DNA]</scope>
    <source>
        <strain evidence="2 3">Sa1BUA2</strain>
    </source>
</reference>
<dbReference type="InterPro" id="IPR003540">
    <property type="entry name" value="ADP-ribosyltransferase"/>
</dbReference>
<gene>
    <name evidence="2" type="ORF">H9631_20640</name>
</gene>
<dbReference type="RefSeq" id="WP_191816096.1">
    <property type="nucleotide sequence ID" value="NZ_JACSPV010000060.1"/>
</dbReference>
<name>A0ABR8VRQ7_9BACI</name>
<dbReference type="Gene3D" id="3.90.176.10">
    <property type="entry name" value="Toxin ADP-ribosyltransferase, Chain A, domain 1"/>
    <property type="match status" value="1"/>
</dbReference>
<sequence>MAELLERYVRDGANTFVVEYPNMMERLSLPMDLSYESLRLARTEMAAAYGEGVKEGAELNPSNIGIRWGLSNAGNACDVCKQHAANDDDGLGPGIYKVENLPDYPAHPNCLCYLSEVLEDTDAFIDRLIEWNRDPSSQPDIEQWYQQDYKVHKDGDIDRDSMHLSTNEQGALNRYISSESYTLNEKLRNRLDLSSTEQNLVNELDSALRKMPKFEGDLTRSLYFNSDESIQAFLKDHEIGNEKQYNEYISTTKGDIYNAKGQVQLYILNAKKGRDISQFNQGEQEILYERGSKFVVKEIEELNGTYHVLMEEYDG</sequence>
<feature type="domain" description="ADP ribosyltransferase" evidence="1">
    <location>
        <begin position="162"/>
        <end position="302"/>
    </location>
</feature>
<dbReference type="EMBL" id="JACSPV010000060">
    <property type="protein sequence ID" value="MBD8007454.1"/>
    <property type="molecule type" value="Genomic_DNA"/>
</dbReference>
<keyword evidence="3" id="KW-1185">Reference proteome</keyword>